<feature type="transmembrane region" description="Helical" evidence="6">
    <location>
        <begin position="188"/>
        <end position="211"/>
    </location>
</feature>
<feature type="transmembrane region" description="Helical" evidence="6">
    <location>
        <begin position="480"/>
        <end position="503"/>
    </location>
</feature>
<evidence type="ECO:0000259" key="7">
    <source>
        <dbReference type="PROSITE" id="PS50850"/>
    </source>
</evidence>
<evidence type="ECO:0000256" key="1">
    <source>
        <dbReference type="ARBA" id="ARBA00004651"/>
    </source>
</evidence>
<evidence type="ECO:0000256" key="5">
    <source>
        <dbReference type="ARBA" id="ARBA00023136"/>
    </source>
</evidence>
<accession>A0A2X2YP07</accession>
<evidence type="ECO:0000256" key="4">
    <source>
        <dbReference type="ARBA" id="ARBA00022989"/>
    </source>
</evidence>
<proteinExistence type="predicted"/>
<gene>
    <name evidence="8" type="primary">stp_2</name>
    <name evidence="8" type="ORF">NCTC11820_01846</name>
</gene>
<feature type="transmembrane region" description="Helical" evidence="6">
    <location>
        <begin position="313"/>
        <end position="337"/>
    </location>
</feature>
<dbReference type="PANTHER" id="PTHR42718:SF9">
    <property type="entry name" value="MAJOR FACILITATOR SUPERFAMILY MULTIDRUG TRANSPORTER MFSC"/>
    <property type="match status" value="1"/>
</dbReference>
<dbReference type="PANTHER" id="PTHR42718">
    <property type="entry name" value="MAJOR FACILITATOR SUPERFAMILY MULTIDRUG TRANSPORTER MFSC"/>
    <property type="match status" value="1"/>
</dbReference>
<reference evidence="8 9" key="1">
    <citation type="submission" date="2018-06" db="EMBL/GenBank/DDBJ databases">
        <authorList>
            <consortium name="Pathogen Informatics"/>
            <person name="Doyle S."/>
        </authorList>
    </citation>
    <scope>NUCLEOTIDE SEQUENCE [LARGE SCALE GENOMIC DNA]</scope>
    <source>
        <strain evidence="8 9">NCTC11820</strain>
    </source>
</reference>
<dbReference type="GO" id="GO:0005886">
    <property type="term" value="C:plasma membrane"/>
    <property type="evidence" value="ECO:0007669"/>
    <property type="project" value="UniProtKB-SubCell"/>
</dbReference>
<name>A0A2X2YP07_9ACTO</name>
<feature type="transmembrane region" description="Helical" evidence="6">
    <location>
        <begin position="158"/>
        <end position="176"/>
    </location>
</feature>
<evidence type="ECO:0000256" key="6">
    <source>
        <dbReference type="SAM" id="Phobius"/>
    </source>
</evidence>
<keyword evidence="2" id="KW-0813">Transport</keyword>
<dbReference type="GO" id="GO:0022857">
    <property type="term" value="F:transmembrane transporter activity"/>
    <property type="evidence" value="ECO:0007669"/>
    <property type="project" value="InterPro"/>
</dbReference>
<feature type="transmembrane region" description="Helical" evidence="6">
    <location>
        <begin position="217"/>
        <end position="236"/>
    </location>
</feature>
<comment type="subcellular location">
    <subcellularLocation>
        <location evidence="1">Cell membrane</location>
        <topology evidence="1">Multi-pass membrane protein</topology>
    </subcellularLocation>
</comment>
<dbReference type="InterPro" id="IPR036259">
    <property type="entry name" value="MFS_trans_sf"/>
</dbReference>
<feature type="transmembrane region" description="Helical" evidence="6">
    <location>
        <begin position="403"/>
        <end position="429"/>
    </location>
</feature>
<feature type="transmembrane region" description="Helical" evidence="6">
    <location>
        <begin position="98"/>
        <end position="117"/>
    </location>
</feature>
<dbReference type="CDD" id="cd17321">
    <property type="entry name" value="MFS_MMR_MDR_like"/>
    <property type="match status" value="1"/>
</dbReference>
<dbReference type="SUPFAM" id="SSF103473">
    <property type="entry name" value="MFS general substrate transporter"/>
    <property type="match status" value="1"/>
</dbReference>
<dbReference type="Gene3D" id="1.20.1720.10">
    <property type="entry name" value="Multidrug resistance protein D"/>
    <property type="match status" value="1"/>
</dbReference>
<keyword evidence="4 6" id="KW-1133">Transmembrane helix</keyword>
<dbReference type="InterPro" id="IPR020846">
    <property type="entry name" value="MFS_dom"/>
</dbReference>
<evidence type="ECO:0000313" key="8">
    <source>
        <dbReference type="EMBL" id="SQB65774.1"/>
    </source>
</evidence>
<sequence length="515" mass="54647">MTSPVFSAGDTAAQTGQPKPFARICAGRKNARLREASEGTVKVASEDDADALTPAQRQRVLLVCSMTVVCTQLYLNAMNVTLPAIRADLHASTGELQWSLNIYALALAAMLMVTGALGDRFGRRRTMIVGMATFTVGTVLAAVAWMPLVLIVGRGLQGLGACMLPVISLAVINEVFRDPVERAKAIGFWNALLGVGLAAGPVLAGALVTWVDWRAVFWAPLPLLALTLVGIIREVPESRDETGRRLDIPGQILTAILMGALTYDIISFGEGIFGLREWIMAGIFLAASLGFVWRETHTPWPMLDFRYFRSVPFVGSLAVMEFVFITHGGFMFVFALYLQLDLGFTPMHAGLMMLPLALANTIAAVAAGRIVATGHYRAAFLVAGIGTLLLGVCLLPLNSTGPVALLFVATTLAGVVLAFTNMPVTNRVLAAMPERQAGVASATTSTARQIGMSLGIAGFGAFMNLGVARGLPIHEAAHPAWYITIFLGATVAVIAVVVTTGWAHGTAARVRQSLS</sequence>
<dbReference type="OMA" id="QAFSYTF"/>
<evidence type="ECO:0000256" key="3">
    <source>
        <dbReference type="ARBA" id="ARBA00022692"/>
    </source>
</evidence>
<dbReference type="EMBL" id="UASJ01000001">
    <property type="protein sequence ID" value="SQB65774.1"/>
    <property type="molecule type" value="Genomic_DNA"/>
</dbReference>
<dbReference type="PROSITE" id="PS50850">
    <property type="entry name" value="MFS"/>
    <property type="match status" value="1"/>
</dbReference>
<feature type="transmembrane region" description="Helical" evidence="6">
    <location>
        <begin position="378"/>
        <end position="397"/>
    </location>
</feature>
<feature type="transmembrane region" description="Helical" evidence="6">
    <location>
        <begin position="60"/>
        <end position="78"/>
    </location>
</feature>
<feature type="transmembrane region" description="Helical" evidence="6">
    <location>
        <begin position="349"/>
        <end position="371"/>
    </location>
</feature>
<dbReference type="Proteomes" id="UP000250245">
    <property type="component" value="Unassembled WGS sequence"/>
</dbReference>
<dbReference type="InterPro" id="IPR011701">
    <property type="entry name" value="MFS"/>
</dbReference>
<keyword evidence="5 6" id="KW-0472">Membrane</keyword>
<feature type="transmembrane region" description="Helical" evidence="6">
    <location>
        <begin position="272"/>
        <end position="293"/>
    </location>
</feature>
<feature type="transmembrane region" description="Helical" evidence="6">
    <location>
        <begin position="450"/>
        <end position="468"/>
    </location>
</feature>
<organism evidence="8 9">
    <name type="scientific">Mobiluncus curtisii</name>
    <dbReference type="NCBI Taxonomy" id="2051"/>
    <lineage>
        <taxon>Bacteria</taxon>
        <taxon>Bacillati</taxon>
        <taxon>Actinomycetota</taxon>
        <taxon>Actinomycetes</taxon>
        <taxon>Actinomycetales</taxon>
        <taxon>Actinomycetaceae</taxon>
        <taxon>Mobiluncus</taxon>
    </lineage>
</organism>
<dbReference type="AlphaFoldDB" id="A0A2X2YP07"/>
<feature type="transmembrane region" description="Helical" evidence="6">
    <location>
        <begin position="248"/>
        <end position="266"/>
    </location>
</feature>
<feature type="domain" description="Major facilitator superfamily (MFS) profile" evidence="7">
    <location>
        <begin position="60"/>
        <end position="507"/>
    </location>
</feature>
<protein>
    <submittedName>
        <fullName evidence="8">Spectinomycin tetracycline efflux pump</fullName>
    </submittedName>
</protein>
<dbReference type="Gene3D" id="1.20.1250.20">
    <property type="entry name" value="MFS general substrate transporter like domains"/>
    <property type="match status" value="1"/>
</dbReference>
<feature type="transmembrane region" description="Helical" evidence="6">
    <location>
        <begin position="129"/>
        <end position="152"/>
    </location>
</feature>
<evidence type="ECO:0000313" key="9">
    <source>
        <dbReference type="Proteomes" id="UP000250245"/>
    </source>
</evidence>
<dbReference type="Pfam" id="PF07690">
    <property type="entry name" value="MFS_1"/>
    <property type="match status" value="1"/>
</dbReference>
<evidence type="ECO:0000256" key="2">
    <source>
        <dbReference type="ARBA" id="ARBA00022448"/>
    </source>
</evidence>
<keyword evidence="3 6" id="KW-0812">Transmembrane</keyword>